<dbReference type="Gene3D" id="3.40.1190.20">
    <property type="match status" value="1"/>
</dbReference>
<keyword evidence="3 4" id="KW-0418">Kinase</keyword>
<evidence type="ECO:0000313" key="6">
    <source>
        <dbReference type="EMBL" id="ATZ59370.1"/>
    </source>
</evidence>
<reference evidence="6 7" key="1">
    <citation type="submission" date="2016-10" db="EMBL/GenBank/DDBJ databases">
        <authorList>
            <person name="Varghese N."/>
        </authorList>
    </citation>
    <scope>NUCLEOTIDE SEQUENCE [LARGE SCALE GENOMIC DNA]</scope>
    <source>
        <strain evidence="6 7">KB11</strain>
    </source>
</reference>
<dbReference type="PANTHER" id="PTHR43320:SF3">
    <property type="entry name" value="CARBOHYDRATE KINASE PFKB DOMAIN-CONTAINING PROTEIN"/>
    <property type="match status" value="1"/>
</dbReference>
<accession>A0A2H4U5G3</accession>
<dbReference type="InterPro" id="IPR002173">
    <property type="entry name" value="Carboh/pur_kinase_PfkB_CS"/>
</dbReference>
<dbReference type="GO" id="GO:0016301">
    <property type="term" value="F:kinase activity"/>
    <property type="evidence" value="ECO:0007669"/>
    <property type="project" value="UniProtKB-KW"/>
</dbReference>
<proteinExistence type="inferred from homology"/>
<evidence type="ECO:0000259" key="5">
    <source>
        <dbReference type="Pfam" id="PF00294"/>
    </source>
</evidence>
<name>A0A2H4U5G3_METSM</name>
<dbReference type="SUPFAM" id="SSF53613">
    <property type="entry name" value="Ribokinase-like"/>
    <property type="match status" value="1"/>
</dbReference>
<gene>
    <name evidence="6" type="ORF">BK798_02540</name>
</gene>
<dbReference type="Pfam" id="PF00294">
    <property type="entry name" value="PfkB"/>
    <property type="match status" value="1"/>
</dbReference>
<dbReference type="PRINTS" id="PR00990">
    <property type="entry name" value="RIBOKINASE"/>
</dbReference>
<keyword evidence="2 4" id="KW-0808">Transferase</keyword>
<evidence type="ECO:0000256" key="3">
    <source>
        <dbReference type="ARBA" id="ARBA00022777"/>
    </source>
</evidence>
<dbReference type="AlphaFoldDB" id="A0A2H4U5G3"/>
<evidence type="ECO:0000313" key="7">
    <source>
        <dbReference type="Proteomes" id="UP000232133"/>
    </source>
</evidence>
<dbReference type="InterPro" id="IPR052700">
    <property type="entry name" value="Carb_kinase_PfkB-like"/>
</dbReference>
<evidence type="ECO:0000256" key="4">
    <source>
        <dbReference type="RuleBase" id="RU003704"/>
    </source>
</evidence>
<dbReference type="InterPro" id="IPR029056">
    <property type="entry name" value="Ribokinase-like"/>
</dbReference>
<dbReference type="PANTHER" id="PTHR43320">
    <property type="entry name" value="SUGAR KINASE"/>
    <property type="match status" value="1"/>
</dbReference>
<evidence type="ECO:0000256" key="1">
    <source>
        <dbReference type="ARBA" id="ARBA00010688"/>
    </source>
</evidence>
<organism evidence="6 7">
    <name type="scientific">Methanobrevibacter smithii</name>
    <dbReference type="NCBI Taxonomy" id="2173"/>
    <lineage>
        <taxon>Archaea</taxon>
        <taxon>Methanobacteriati</taxon>
        <taxon>Methanobacteriota</taxon>
        <taxon>Methanomada group</taxon>
        <taxon>Methanobacteria</taxon>
        <taxon>Methanobacteriales</taxon>
        <taxon>Methanobacteriaceae</taxon>
        <taxon>Methanobrevibacter</taxon>
    </lineage>
</organism>
<protein>
    <submittedName>
        <fullName evidence="6">Ribokinase</fullName>
    </submittedName>
</protein>
<comment type="similarity">
    <text evidence="1 4">Belongs to the carbohydrate kinase PfkB family.</text>
</comment>
<dbReference type="CDD" id="cd01942">
    <property type="entry name" value="ribokinase_group_A"/>
    <property type="match status" value="1"/>
</dbReference>
<sequence>MEFLDSDINVDVIGFGALNVDKLHTVENIACKDEESFIKSQKDTPGGSAANTVIGLARLGCPTSIIGKIAEDDDGDLIELNLAMNEVYTNNLIYADKGNTGKVLGFVDEKGERCLYVDPGVNDEIVLDEINLLNLSKCKIMHYTSFVGDSFKTQIELLDKLNDNTLLSFDPGMLYVQKGLKELKPILDKTDILLINENELRLLYEDYYKAIDCADELSVKEIAVHILDEGIQTVVVKKGSEGVFAITDSEECDVGTYECSVVDTTGAGDSFNSGFLYGKLNGYSLEESCKIGNWVASKAIEGFGMEKFPNLKDLKEFIN</sequence>
<dbReference type="EMBL" id="CP017803">
    <property type="protein sequence ID" value="ATZ59370.1"/>
    <property type="molecule type" value="Genomic_DNA"/>
</dbReference>
<feature type="domain" description="Carbohydrate kinase PfkB" evidence="5">
    <location>
        <begin position="15"/>
        <end position="304"/>
    </location>
</feature>
<dbReference type="Proteomes" id="UP000232133">
    <property type="component" value="Chromosome"/>
</dbReference>
<dbReference type="PROSITE" id="PS00584">
    <property type="entry name" value="PFKB_KINASES_2"/>
    <property type="match status" value="1"/>
</dbReference>
<dbReference type="InterPro" id="IPR011611">
    <property type="entry name" value="PfkB_dom"/>
</dbReference>
<dbReference type="InterPro" id="IPR002139">
    <property type="entry name" value="Ribo/fructo_kinase"/>
</dbReference>
<dbReference type="RefSeq" id="WP_004034482.1">
    <property type="nucleotide sequence ID" value="NZ_AP025586.1"/>
</dbReference>
<evidence type="ECO:0000256" key="2">
    <source>
        <dbReference type="ARBA" id="ARBA00022679"/>
    </source>
</evidence>
<dbReference type="GeneID" id="72589583"/>